<reference evidence="1" key="2">
    <citation type="journal article" date="2024" name="Plant">
        <title>Genomic evolution and insights into agronomic trait innovations of Sesamum species.</title>
        <authorList>
            <person name="Miao H."/>
            <person name="Wang L."/>
            <person name="Qu L."/>
            <person name="Liu H."/>
            <person name="Sun Y."/>
            <person name="Le M."/>
            <person name="Wang Q."/>
            <person name="Wei S."/>
            <person name="Zheng Y."/>
            <person name="Lin W."/>
            <person name="Duan Y."/>
            <person name="Cao H."/>
            <person name="Xiong S."/>
            <person name="Wang X."/>
            <person name="Wei L."/>
            <person name="Li C."/>
            <person name="Ma Q."/>
            <person name="Ju M."/>
            <person name="Zhao R."/>
            <person name="Li G."/>
            <person name="Mu C."/>
            <person name="Tian Q."/>
            <person name="Mei H."/>
            <person name="Zhang T."/>
            <person name="Gao T."/>
            <person name="Zhang H."/>
        </authorList>
    </citation>
    <scope>NUCLEOTIDE SEQUENCE</scope>
    <source>
        <strain evidence="1">KEN1</strain>
    </source>
</reference>
<protein>
    <submittedName>
        <fullName evidence="1">Uncharacterized protein</fullName>
    </submittedName>
</protein>
<proteinExistence type="predicted"/>
<sequence>MYEKNLPRKGFLKLEFEDGVTIFLETRMCQVSTFKYGRWIERHMMVFDIVGQAFWISSYNQEGVPDYGTRKTILIWITASFVEKLGTSQPGSELQCKKTPYAILSGDPGPSNPKHVIALYLELLIEELQNLWHVVVLMHDNATNQAFMMRAALMWTISYGMASRWSTVGVMGCPVCMDDTWTFHLQPGRKTCYFDCHREFLPQNLPYCRNKKAFTENRVERKVARLRLTREWSRDWVAEFNPAVEVPLTLPPG</sequence>
<accession>A0AAW2XPJ6</accession>
<gene>
    <name evidence="1" type="ORF">Slati_0946500</name>
</gene>
<dbReference type="EMBL" id="JACGWN010000003">
    <property type="protein sequence ID" value="KAL0456073.1"/>
    <property type="molecule type" value="Genomic_DNA"/>
</dbReference>
<dbReference type="InterPro" id="IPR004242">
    <property type="entry name" value="Transposase_21"/>
</dbReference>
<evidence type="ECO:0000313" key="1">
    <source>
        <dbReference type="EMBL" id="KAL0456073.1"/>
    </source>
</evidence>
<organism evidence="1">
    <name type="scientific">Sesamum latifolium</name>
    <dbReference type="NCBI Taxonomy" id="2727402"/>
    <lineage>
        <taxon>Eukaryota</taxon>
        <taxon>Viridiplantae</taxon>
        <taxon>Streptophyta</taxon>
        <taxon>Embryophyta</taxon>
        <taxon>Tracheophyta</taxon>
        <taxon>Spermatophyta</taxon>
        <taxon>Magnoliopsida</taxon>
        <taxon>eudicotyledons</taxon>
        <taxon>Gunneridae</taxon>
        <taxon>Pentapetalae</taxon>
        <taxon>asterids</taxon>
        <taxon>lamiids</taxon>
        <taxon>Lamiales</taxon>
        <taxon>Pedaliaceae</taxon>
        <taxon>Sesamum</taxon>
    </lineage>
</organism>
<dbReference type="Pfam" id="PF02992">
    <property type="entry name" value="Transposase_21"/>
    <property type="match status" value="1"/>
</dbReference>
<name>A0AAW2XPJ6_9LAMI</name>
<dbReference type="PANTHER" id="PTHR10775:SF188">
    <property type="entry name" value="TRANSPOSASE-ASSOCIATED DOMAIN-CONTAINING PROTEIN"/>
    <property type="match status" value="1"/>
</dbReference>
<dbReference type="PANTHER" id="PTHR10775">
    <property type="entry name" value="OS08G0208400 PROTEIN"/>
    <property type="match status" value="1"/>
</dbReference>
<dbReference type="AlphaFoldDB" id="A0AAW2XPJ6"/>
<reference evidence="1" key="1">
    <citation type="submission" date="2020-06" db="EMBL/GenBank/DDBJ databases">
        <authorList>
            <person name="Li T."/>
            <person name="Hu X."/>
            <person name="Zhang T."/>
            <person name="Song X."/>
            <person name="Zhang H."/>
            <person name="Dai N."/>
            <person name="Sheng W."/>
            <person name="Hou X."/>
            <person name="Wei L."/>
        </authorList>
    </citation>
    <scope>NUCLEOTIDE SEQUENCE</scope>
    <source>
        <strain evidence="1">KEN1</strain>
        <tissue evidence="1">Leaf</tissue>
    </source>
</reference>
<comment type="caution">
    <text evidence="1">The sequence shown here is derived from an EMBL/GenBank/DDBJ whole genome shotgun (WGS) entry which is preliminary data.</text>
</comment>